<dbReference type="SUPFAM" id="SSF53756">
    <property type="entry name" value="UDP-Glycosyltransferase/glycogen phosphorylase"/>
    <property type="match status" value="1"/>
</dbReference>
<dbReference type="PANTHER" id="PTHR46401">
    <property type="entry name" value="GLYCOSYLTRANSFERASE WBBK-RELATED"/>
    <property type="match status" value="1"/>
</dbReference>
<keyword evidence="4" id="KW-1185">Reference proteome</keyword>
<sequence>MEQMKKLVIDGQILQTDAWYRGMGKYLIELLKELNKRATRDSFEISIIFNKALNQDKDRFNILFAECPNIKQLHLELPVTHGRPSSPRIYKKKLEKLTAEHSGSDTYFLITALFFFDFFAEFPSNCKKLILIYDLIPFLFWRELGEFFPANFYMRRFETILEADHIFAISESTKKDLMKCLGLPEERITNINGGFSRFNGKTSRPAHLRLPNNYILFPTGNLPHKNNEAAVKGFEAYRQKYDSEAVLVVTSSFNKGSKERLSILSPNIIFTGHISDSELDWLYQHASVVLFASLHEGLGLPVLDAISYGKPIVASRVPVFEEMSLVAFYFFDPHKPQDLVKAIDDAVSRKGLSAKIKRYPAIMNKYTWNNTCLSFIDGLNHTKVNNRKRKSKKPYIALACVYPGIAGQIGRKAEVLYSSLSEDFRVDFYFDFGQFSPHDSERPTFIDYFNVNVLNISRLNRHTYKKYKCIIYLIDYSSIPSRLAQRASILPGIALINRAQTSTIDQQIFMDLAISNQLATYQTAEATCDLGNFIKEIGSLMQYKGKQ</sequence>
<dbReference type="EMBL" id="SCKW01000009">
    <property type="protein sequence ID" value="RWZ79507.1"/>
    <property type="molecule type" value="Genomic_DNA"/>
</dbReference>
<proteinExistence type="predicted"/>
<dbReference type="GO" id="GO:0016757">
    <property type="term" value="F:glycosyltransferase activity"/>
    <property type="evidence" value="ECO:0007669"/>
    <property type="project" value="InterPro"/>
</dbReference>
<keyword evidence="1" id="KW-0808">Transferase</keyword>
<dbReference type="Pfam" id="PF00534">
    <property type="entry name" value="Glycos_transf_1"/>
    <property type="match status" value="1"/>
</dbReference>
<feature type="domain" description="Glycosyl transferase family 1" evidence="2">
    <location>
        <begin position="212"/>
        <end position="359"/>
    </location>
</feature>
<evidence type="ECO:0000259" key="2">
    <source>
        <dbReference type="Pfam" id="PF00534"/>
    </source>
</evidence>
<reference evidence="3" key="1">
    <citation type="submission" date="2019-01" db="EMBL/GenBank/DDBJ databases">
        <title>Genomic signatures and co-occurrence patterns of the ultra-small Saccharimodia (Patescibacteria phylum) suggest a symbiotic lifestyle.</title>
        <authorList>
            <person name="Lemos L."/>
            <person name="Medeiros J."/>
            <person name="Andreote F."/>
            <person name="Fernandes G."/>
            <person name="Varani A."/>
            <person name="Oliveira G."/>
            <person name="Pylro V."/>
        </authorList>
    </citation>
    <scope>NUCLEOTIDE SEQUENCE [LARGE SCALE GENOMIC DNA]</scope>
    <source>
        <strain evidence="3">AMD01</strain>
    </source>
</reference>
<gene>
    <name evidence="3" type="ORF">EOT04_01435</name>
</gene>
<accession>A0A4Q0AJB1</accession>
<protein>
    <submittedName>
        <fullName evidence="3">Glycosyltransferase family 1 protein</fullName>
    </submittedName>
</protein>
<dbReference type="InterPro" id="IPR001296">
    <property type="entry name" value="Glyco_trans_1"/>
</dbReference>
<organism evidence="3 4">
    <name type="scientific">Candidatus Chaera renei</name>
    <dbReference type="NCBI Taxonomy" id="2506947"/>
    <lineage>
        <taxon>Bacteria</taxon>
        <taxon>Candidatus Saccharimonadota</taxon>
        <taxon>Candidatus Saccharimonadia</taxon>
        <taxon>Candidatus Saccharimonadales</taxon>
        <taxon>Candidatus Saccharimonadaceae</taxon>
        <taxon>Candidatus Chaera</taxon>
    </lineage>
</organism>
<dbReference type="Gene3D" id="3.40.50.2000">
    <property type="entry name" value="Glycogen Phosphorylase B"/>
    <property type="match status" value="1"/>
</dbReference>
<dbReference type="Proteomes" id="UP000289269">
    <property type="component" value="Unassembled WGS sequence"/>
</dbReference>
<evidence type="ECO:0000313" key="3">
    <source>
        <dbReference type="EMBL" id="RWZ79507.1"/>
    </source>
</evidence>
<dbReference type="AlphaFoldDB" id="A0A4Q0AJB1"/>
<evidence type="ECO:0000313" key="4">
    <source>
        <dbReference type="Proteomes" id="UP000289269"/>
    </source>
</evidence>
<dbReference type="PANTHER" id="PTHR46401:SF2">
    <property type="entry name" value="GLYCOSYLTRANSFERASE WBBK-RELATED"/>
    <property type="match status" value="1"/>
</dbReference>
<name>A0A4Q0AJB1_9BACT</name>
<comment type="caution">
    <text evidence="3">The sequence shown here is derived from an EMBL/GenBank/DDBJ whole genome shotgun (WGS) entry which is preliminary data.</text>
</comment>
<evidence type="ECO:0000256" key="1">
    <source>
        <dbReference type="ARBA" id="ARBA00022679"/>
    </source>
</evidence>
<dbReference type="CDD" id="cd03809">
    <property type="entry name" value="GT4_MtfB-like"/>
    <property type="match status" value="1"/>
</dbReference>